<dbReference type="Proteomes" id="UP000035067">
    <property type="component" value="Unassembled WGS sequence"/>
</dbReference>
<dbReference type="AlphaFoldDB" id="A0A0G2HNR5"/>
<comment type="caution">
    <text evidence="1">The sequence shown here is derived from an EMBL/GenBank/DDBJ whole genome shotgun (WGS) entry which is preliminary data.</text>
</comment>
<name>A0A0G2HNR5_9SYNE</name>
<sequence length="64" mass="7050">MASQQCRLNGNELTRLHSFAHSNHVRFGPMAKTPFDDPKANPCMAMGEEDNGIEVSSLWGCGKE</sequence>
<protein>
    <submittedName>
        <fullName evidence="1">Uncharacterized protein</fullName>
    </submittedName>
</protein>
<gene>
    <name evidence="1" type="ORF">TE42_01225</name>
</gene>
<evidence type="ECO:0000313" key="1">
    <source>
        <dbReference type="EMBL" id="KKZ13263.1"/>
    </source>
</evidence>
<accession>A0A0G2HNR5</accession>
<evidence type="ECO:0000313" key="2">
    <source>
        <dbReference type="Proteomes" id="UP000035067"/>
    </source>
</evidence>
<dbReference type="EMBL" id="JXQG01000003">
    <property type="protein sequence ID" value="KKZ13263.1"/>
    <property type="molecule type" value="Genomic_DNA"/>
</dbReference>
<organism evidence="1 2">
    <name type="scientific">Candidatus Synechococcus spongiarum SP3</name>
    <dbReference type="NCBI Taxonomy" id="1604020"/>
    <lineage>
        <taxon>Bacteria</taxon>
        <taxon>Bacillati</taxon>
        <taxon>Cyanobacteriota</taxon>
        <taxon>Cyanophyceae</taxon>
        <taxon>Synechococcales</taxon>
        <taxon>Synechococcaceae</taxon>
        <taxon>Synechococcus</taxon>
    </lineage>
</organism>
<proteinExistence type="predicted"/>
<reference evidence="1 2" key="1">
    <citation type="submission" date="2015-01" db="EMBL/GenBank/DDBJ databases">
        <title>Lifestyle Evolution in Cyanobacterial Symbionts of Sponges.</title>
        <authorList>
            <person name="Burgsdorf I."/>
            <person name="Slaby B.M."/>
            <person name="Handley K.M."/>
            <person name="Haber M."/>
            <person name="Blom J."/>
            <person name="Marshall C.W."/>
            <person name="Gilbert J.A."/>
            <person name="Hentschel U."/>
            <person name="Steindler L."/>
        </authorList>
    </citation>
    <scope>NUCLEOTIDE SEQUENCE [LARGE SCALE GENOMIC DNA]</scope>
    <source>
        <strain evidence="1">SP3</strain>
    </source>
</reference>